<name>A0A7X8TQ30_9VIBR</name>
<evidence type="ECO:0000313" key="3">
    <source>
        <dbReference type="Proteomes" id="UP000535589"/>
    </source>
</evidence>
<feature type="transmembrane region" description="Helical" evidence="1">
    <location>
        <begin position="12"/>
        <end position="33"/>
    </location>
</feature>
<protein>
    <recommendedName>
        <fullName evidence="4">Nitrogen fixation protein FixH</fullName>
    </recommendedName>
</protein>
<dbReference type="EMBL" id="JABAIK010000005">
    <property type="protein sequence ID" value="NLS12571.1"/>
    <property type="molecule type" value="Genomic_DNA"/>
</dbReference>
<organism evidence="2 3">
    <name type="scientific">Vibrio agarilyticus</name>
    <dbReference type="NCBI Taxonomy" id="2726741"/>
    <lineage>
        <taxon>Bacteria</taxon>
        <taxon>Pseudomonadati</taxon>
        <taxon>Pseudomonadota</taxon>
        <taxon>Gammaproteobacteria</taxon>
        <taxon>Vibrionales</taxon>
        <taxon>Vibrionaceae</taxon>
        <taxon>Vibrio</taxon>
    </lineage>
</organism>
<keyword evidence="3" id="KW-1185">Reference proteome</keyword>
<evidence type="ECO:0000256" key="1">
    <source>
        <dbReference type="SAM" id="Phobius"/>
    </source>
</evidence>
<comment type="caution">
    <text evidence="2">The sequence shown here is derived from an EMBL/GenBank/DDBJ whole genome shotgun (WGS) entry which is preliminary data.</text>
</comment>
<dbReference type="Proteomes" id="UP000535589">
    <property type="component" value="Unassembled WGS sequence"/>
</dbReference>
<keyword evidence="1" id="KW-0812">Transmembrane</keyword>
<gene>
    <name evidence="2" type="ORF">HGP28_06600</name>
</gene>
<keyword evidence="1" id="KW-0472">Membrane</keyword>
<reference evidence="2 3" key="1">
    <citation type="submission" date="2020-04" db="EMBL/GenBank/DDBJ databases">
        <title>Vibrio sp. SM6, a novel species isolated from seawater.</title>
        <authorList>
            <person name="Wang X."/>
        </authorList>
    </citation>
    <scope>NUCLEOTIDE SEQUENCE [LARGE SCALE GENOMIC DNA]</scope>
    <source>
        <strain evidence="2 3">SM6</strain>
    </source>
</reference>
<dbReference type="InterPro" id="IPR008620">
    <property type="entry name" value="FixH"/>
</dbReference>
<dbReference type="AlphaFoldDB" id="A0A7X8TQ30"/>
<evidence type="ECO:0000313" key="2">
    <source>
        <dbReference type="EMBL" id="NLS12571.1"/>
    </source>
</evidence>
<dbReference type="Pfam" id="PF05751">
    <property type="entry name" value="FixH"/>
    <property type="match status" value="1"/>
</dbReference>
<evidence type="ECO:0008006" key="4">
    <source>
        <dbReference type="Google" id="ProtNLM"/>
    </source>
</evidence>
<accession>A0A7X8TQ30</accession>
<sequence>MITPWYKQFWPWFLISLPLTVIIGTLVTVALFARNSVHLVAEDYYKKGKGINIDIRRQSMANDLNLSASLSSQNNAIVIHFSKGKLDALPALKATFTHRTLPDRDFTQMLTADASGNYRLFPEAPLKGPWFIELEPFDSSWLLQGRISFPIAQPIALEN</sequence>
<dbReference type="RefSeq" id="WP_168835665.1">
    <property type="nucleotide sequence ID" value="NZ_JABAIK010000005.1"/>
</dbReference>
<keyword evidence="1" id="KW-1133">Transmembrane helix</keyword>
<proteinExistence type="predicted"/>